<dbReference type="PANTHER" id="PTHR42805">
    <property type="entry name" value="PTERIN-4-ALPHA-CARBINOLAMINE DEHYDRATASE-RELATED"/>
    <property type="match status" value="1"/>
</dbReference>
<dbReference type="InterPro" id="IPR050376">
    <property type="entry name" value="Pterin-4-alpha-carb_dehyd"/>
</dbReference>
<dbReference type="Proteomes" id="UP000242847">
    <property type="component" value="Unassembled WGS sequence"/>
</dbReference>
<dbReference type="InterPro" id="IPR001533">
    <property type="entry name" value="Pterin_deHydtase"/>
</dbReference>
<dbReference type="PANTHER" id="PTHR42805:SF1">
    <property type="entry name" value="PTERIN-4-ALPHA-CARBINOLAMINE DEHYDRATASE-RELATED"/>
    <property type="match status" value="1"/>
</dbReference>
<organism evidence="5 6">
    <name type="scientific">Halopseudomonas pachastrellae</name>
    <dbReference type="NCBI Taxonomy" id="254161"/>
    <lineage>
        <taxon>Bacteria</taxon>
        <taxon>Pseudomonadati</taxon>
        <taxon>Pseudomonadota</taxon>
        <taxon>Gammaproteobacteria</taxon>
        <taxon>Pseudomonadales</taxon>
        <taxon>Pseudomonadaceae</taxon>
        <taxon>Halopseudomonas</taxon>
    </lineage>
</organism>
<dbReference type="GO" id="GO:0006729">
    <property type="term" value="P:tetrahydrobiopterin biosynthetic process"/>
    <property type="evidence" value="ECO:0007669"/>
    <property type="project" value="InterPro"/>
</dbReference>
<dbReference type="NCBIfam" id="NF002017">
    <property type="entry name" value="PRK00823.1-2"/>
    <property type="match status" value="1"/>
</dbReference>
<evidence type="ECO:0000256" key="4">
    <source>
        <dbReference type="HAMAP-Rule" id="MF_00434"/>
    </source>
</evidence>
<evidence type="ECO:0000256" key="2">
    <source>
        <dbReference type="ARBA" id="ARBA00006472"/>
    </source>
</evidence>
<dbReference type="AlphaFoldDB" id="A0A1S8DFP3"/>
<dbReference type="SUPFAM" id="SSF55248">
    <property type="entry name" value="PCD-like"/>
    <property type="match status" value="1"/>
</dbReference>
<proteinExistence type="inferred from homology"/>
<reference evidence="5 6" key="1">
    <citation type="submission" date="2017-01" db="EMBL/GenBank/DDBJ databases">
        <title>Draft genome sequence of Pseudomonas pachastrellae type strain CCUG 46540T from a deep sea.</title>
        <authorList>
            <person name="Gomila M."/>
            <person name="Mulet M."/>
            <person name="Lalucat J."/>
            <person name="Garcia-Valdes E."/>
        </authorList>
    </citation>
    <scope>NUCLEOTIDE SEQUENCE [LARGE SCALE GENOMIC DNA]</scope>
    <source>
        <strain evidence="5 6">CCUG 46540</strain>
    </source>
</reference>
<protein>
    <recommendedName>
        <fullName evidence="4">Putative pterin-4-alpha-carbinolamine dehydratase</fullName>
        <shortName evidence="4">PHS</shortName>
        <ecNumber evidence="4">4.2.1.96</ecNumber>
    </recommendedName>
    <alternativeName>
        <fullName evidence="4">4-alpha-hydroxy-tetrahydropterin dehydratase</fullName>
    </alternativeName>
    <alternativeName>
        <fullName evidence="4">Pterin carbinolamine dehydratase</fullName>
        <shortName evidence="4">PCD</shortName>
    </alternativeName>
</protein>
<keyword evidence="3 4" id="KW-0456">Lyase</keyword>
<dbReference type="GO" id="GO:0008124">
    <property type="term" value="F:4-alpha-hydroxytetrahydrobiopterin dehydratase activity"/>
    <property type="evidence" value="ECO:0007669"/>
    <property type="project" value="UniProtKB-UniRule"/>
</dbReference>
<name>A0A1S8DFP3_9GAMM</name>
<evidence type="ECO:0000313" key="6">
    <source>
        <dbReference type="Proteomes" id="UP000242847"/>
    </source>
</evidence>
<dbReference type="HAMAP" id="MF_00434">
    <property type="entry name" value="Pterin_4_alpha"/>
    <property type="match status" value="1"/>
</dbReference>
<evidence type="ECO:0000256" key="3">
    <source>
        <dbReference type="ARBA" id="ARBA00023239"/>
    </source>
</evidence>
<sequence length="109" mass="12373">MTDLADRTLVQGQPVLNEAEIHQQLTALPDWSLTTQSDVPRIQRAYRFADFAKALAFVNQVGALAEEQNHHPALLLEWGKVTVRWWSHDAGGVHLNDLIMAARTERLYQ</sequence>
<comment type="similarity">
    <text evidence="2 4">Belongs to the pterin-4-alpha-carbinolamine dehydratase family.</text>
</comment>
<accession>A0A1S8DFP3</accession>
<keyword evidence="6" id="KW-1185">Reference proteome</keyword>
<dbReference type="EMBL" id="MUBC01000015">
    <property type="protein sequence ID" value="ONM44265.1"/>
    <property type="molecule type" value="Genomic_DNA"/>
</dbReference>
<dbReference type="Gene3D" id="3.30.1360.20">
    <property type="entry name" value="Transcriptional coactivator/pterin dehydratase"/>
    <property type="match status" value="1"/>
</dbReference>
<dbReference type="OrthoDB" id="5294615at2"/>
<dbReference type="RefSeq" id="WP_083726640.1">
    <property type="nucleotide sequence ID" value="NZ_FOUD01000017.1"/>
</dbReference>
<dbReference type="Pfam" id="PF01329">
    <property type="entry name" value="Pterin_4a"/>
    <property type="match status" value="1"/>
</dbReference>
<dbReference type="InterPro" id="IPR036428">
    <property type="entry name" value="PCD_sf"/>
</dbReference>
<comment type="caution">
    <text evidence="5">The sequence shown here is derived from an EMBL/GenBank/DDBJ whole genome shotgun (WGS) entry which is preliminary data.</text>
</comment>
<evidence type="ECO:0000256" key="1">
    <source>
        <dbReference type="ARBA" id="ARBA00001554"/>
    </source>
</evidence>
<gene>
    <name evidence="5" type="ORF">BXT89_08435</name>
</gene>
<dbReference type="CDD" id="cd00913">
    <property type="entry name" value="PCD_DCoH_subfamily_a"/>
    <property type="match status" value="1"/>
</dbReference>
<comment type="catalytic activity">
    <reaction evidence="1 4">
        <text>(4aS,6R)-4a-hydroxy-L-erythro-5,6,7,8-tetrahydrobiopterin = (6R)-L-erythro-6,7-dihydrobiopterin + H2O</text>
        <dbReference type="Rhea" id="RHEA:11920"/>
        <dbReference type="ChEBI" id="CHEBI:15377"/>
        <dbReference type="ChEBI" id="CHEBI:15642"/>
        <dbReference type="ChEBI" id="CHEBI:43120"/>
        <dbReference type="EC" id="4.2.1.96"/>
    </reaction>
</comment>
<evidence type="ECO:0000313" key="5">
    <source>
        <dbReference type="EMBL" id="ONM44265.1"/>
    </source>
</evidence>
<dbReference type="EC" id="4.2.1.96" evidence="4"/>
<dbReference type="STRING" id="254161.SAMN05216256_11760"/>